<evidence type="ECO:0000256" key="3">
    <source>
        <dbReference type="ARBA" id="ARBA00023015"/>
    </source>
</evidence>
<dbReference type="PROSITE" id="PS50949">
    <property type="entry name" value="HTH_GNTR"/>
    <property type="match status" value="1"/>
</dbReference>
<evidence type="ECO:0000313" key="8">
    <source>
        <dbReference type="Proteomes" id="UP000028252"/>
    </source>
</evidence>
<dbReference type="InterPro" id="IPR036388">
    <property type="entry name" value="WH-like_DNA-bd_sf"/>
</dbReference>
<organism evidence="7 8">
    <name type="scientific">Marinobacterium lacunae</name>
    <dbReference type="NCBI Taxonomy" id="1232683"/>
    <lineage>
        <taxon>Bacteria</taxon>
        <taxon>Pseudomonadati</taxon>
        <taxon>Pseudomonadota</taxon>
        <taxon>Gammaproteobacteria</taxon>
        <taxon>Oceanospirillales</taxon>
        <taxon>Oceanospirillaceae</taxon>
        <taxon>Marinobacterium</taxon>
    </lineage>
</organism>
<keyword evidence="7" id="KW-0808">Transferase</keyword>
<dbReference type="SUPFAM" id="SSF53383">
    <property type="entry name" value="PLP-dependent transferases"/>
    <property type="match status" value="1"/>
</dbReference>
<dbReference type="SMART" id="SM00345">
    <property type="entry name" value="HTH_GNTR"/>
    <property type="match status" value="1"/>
</dbReference>
<comment type="similarity">
    <text evidence="1">In the C-terminal section; belongs to the class-I pyridoxal-phosphate-dependent aminotransferase family.</text>
</comment>
<keyword evidence="5" id="KW-0804">Transcription</keyword>
<dbReference type="STRING" id="1232683.ADIMK_0162"/>
<dbReference type="GO" id="GO:0003677">
    <property type="term" value="F:DNA binding"/>
    <property type="evidence" value="ECO:0007669"/>
    <property type="project" value="UniProtKB-KW"/>
</dbReference>
<dbReference type="CDD" id="cd00609">
    <property type="entry name" value="AAT_like"/>
    <property type="match status" value="1"/>
</dbReference>
<dbReference type="InterPro" id="IPR051446">
    <property type="entry name" value="HTH_trans_reg/aminotransferase"/>
</dbReference>
<keyword evidence="2" id="KW-0663">Pyridoxal phosphate</keyword>
<dbReference type="InterPro" id="IPR000524">
    <property type="entry name" value="Tscrpt_reg_HTH_GntR"/>
</dbReference>
<keyword evidence="7" id="KW-0032">Aminotransferase</keyword>
<accession>A0A081G4D5</accession>
<dbReference type="eggNOG" id="COG1167">
    <property type="taxonomic scope" value="Bacteria"/>
</dbReference>
<feature type="domain" description="HTH gntR-type" evidence="6">
    <location>
        <begin position="24"/>
        <end position="92"/>
    </location>
</feature>
<dbReference type="PANTHER" id="PTHR46577">
    <property type="entry name" value="HTH-TYPE TRANSCRIPTIONAL REGULATORY PROTEIN GABR"/>
    <property type="match status" value="1"/>
</dbReference>
<sequence>MDESGLGRTDLGLFLDLSTIDSSLPDYRRLFLALRQAILSGRIGGGARLPSTRALSATLGIARNTVKSAYELLQAEGYVQGRQGAGCFVTQLPVIGSSNSHTAESHTQIPEPVTPSRVVERSGLLQSAIPALDHFPHRQWQRALHIASTGVGLLAGEQQGDRLLREEIARWLGAQRGMAVGADQVLISSGSQQGIYLIARQLLATGDIVLLERPGFPGTERAMKVAGANVRRFHQQQLEQLDDLPDAKLMVLTPSRNFPLGHTLSADRRLALLNWAYERDVWLVEDDYDSEFAAGAALSAMFSLDTRERVIYAGTFSRTLFPGLRIGYLVLPRSLVSACVEARRVIDGGLSVLPQRALGEFMACGDYSRHLRRMKRLYQQRRLTLEQLLAHSKLRDLPIVDAGGGMHLCLQLPKGCDEQAVIQKLERAGVTLRPLSLYDDSGEPGLVLGFAAHGPDSMARGVDILERVVAPLLPSISV</sequence>
<comment type="caution">
    <text evidence="7">The sequence shown here is derived from an EMBL/GenBank/DDBJ whole genome shotgun (WGS) entry which is preliminary data.</text>
</comment>
<dbReference type="EMBL" id="JMQN01000007">
    <property type="protein sequence ID" value="KEA65640.1"/>
    <property type="molecule type" value="Genomic_DNA"/>
</dbReference>
<gene>
    <name evidence="7" type="ORF">ADIMK_0162</name>
</gene>
<dbReference type="Pfam" id="PF00155">
    <property type="entry name" value="Aminotran_1_2"/>
    <property type="match status" value="1"/>
</dbReference>
<dbReference type="PRINTS" id="PR00035">
    <property type="entry name" value="HTHGNTR"/>
</dbReference>
<dbReference type="Pfam" id="PF00392">
    <property type="entry name" value="GntR"/>
    <property type="match status" value="1"/>
</dbReference>
<dbReference type="SUPFAM" id="SSF46785">
    <property type="entry name" value="Winged helix' DNA-binding domain"/>
    <property type="match status" value="1"/>
</dbReference>
<dbReference type="OrthoDB" id="9808770at2"/>
<dbReference type="AlphaFoldDB" id="A0A081G4D5"/>
<evidence type="ECO:0000256" key="5">
    <source>
        <dbReference type="ARBA" id="ARBA00023163"/>
    </source>
</evidence>
<dbReference type="RefSeq" id="WP_051692253.1">
    <property type="nucleotide sequence ID" value="NZ_JMQN01000007.1"/>
</dbReference>
<dbReference type="GO" id="GO:0004069">
    <property type="term" value="F:L-aspartate:2-oxoglutarate aminotransferase activity"/>
    <property type="evidence" value="ECO:0007669"/>
    <property type="project" value="UniProtKB-EC"/>
</dbReference>
<dbReference type="PANTHER" id="PTHR46577:SF1">
    <property type="entry name" value="HTH-TYPE TRANSCRIPTIONAL REGULATORY PROTEIN GABR"/>
    <property type="match status" value="1"/>
</dbReference>
<keyword evidence="8" id="KW-1185">Reference proteome</keyword>
<dbReference type="GO" id="GO:0003700">
    <property type="term" value="F:DNA-binding transcription factor activity"/>
    <property type="evidence" value="ECO:0007669"/>
    <property type="project" value="InterPro"/>
</dbReference>
<dbReference type="Gene3D" id="3.40.640.10">
    <property type="entry name" value="Type I PLP-dependent aspartate aminotransferase-like (Major domain)"/>
    <property type="match status" value="1"/>
</dbReference>
<dbReference type="InterPro" id="IPR036390">
    <property type="entry name" value="WH_DNA-bd_sf"/>
</dbReference>
<keyword evidence="3" id="KW-0805">Transcription regulation</keyword>
<dbReference type="EC" id="2.6.1.1" evidence="7"/>
<dbReference type="InterPro" id="IPR015424">
    <property type="entry name" value="PyrdxlP-dep_Trfase"/>
</dbReference>
<evidence type="ECO:0000256" key="2">
    <source>
        <dbReference type="ARBA" id="ARBA00022898"/>
    </source>
</evidence>
<dbReference type="PATRIC" id="fig|1232683.4.peg.159"/>
<dbReference type="CDD" id="cd07377">
    <property type="entry name" value="WHTH_GntR"/>
    <property type="match status" value="1"/>
</dbReference>
<name>A0A081G4D5_9GAMM</name>
<evidence type="ECO:0000256" key="4">
    <source>
        <dbReference type="ARBA" id="ARBA00023125"/>
    </source>
</evidence>
<protein>
    <submittedName>
        <fullName evidence="7">Transcriptional regulator, GntR family domain</fullName>
        <ecNumber evidence="7">2.6.1.1</ecNumber>
    </submittedName>
</protein>
<evidence type="ECO:0000256" key="1">
    <source>
        <dbReference type="ARBA" id="ARBA00005384"/>
    </source>
</evidence>
<dbReference type="GO" id="GO:0030170">
    <property type="term" value="F:pyridoxal phosphate binding"/>
    <property type="evidence" value="ECO:0007669"/>
    <property type="project" value="InterPro"/>
</dbReference>
<dbReference type="InterPro" id="IPR004839">
    <property type="entry name" value="Aminotransferase_I/II_large"/>
</dbReference>
<dbReference type="Proteomes" id="UP000028252">
    <property type="component" value="Unassembled WGS sequence"/>
</dbReference>
<evidence type="ECO:0000259" key="6">
    <source>
        <dbReference type="PROSITE" id="PS50949"/>
    </source>
</evidence>
<keyword evidence="4" id="KW-0238">DNA-binding</keyword>
<dbReference type="Gene3D" id="1.10.10.10">
    <property type="entry name" value="Winged helix-like DNA-binding domain superfamily/Winged helix DNA-binding domain"/>
    <property type="match status" value="1"/>
</dbReference>
<proteinExistence type="inferred from homology"/>
<dbReference type="InterPro" id="IPR015421">
    <property type="entry name" value="PyrdxlP-dep_Trfase_major"/>
</dbReference>
<reference evidence="7 8" key="1">
    <citation type="submission" date="2014-04" db="EMBL/GenBank/DDBJ databases">
        <title>Marinobacterium kochiensis sp. nov., isolated from sediment sample collected from Kochi backwaters in Kerala, India.</title>
        <authorList>
            <person name="Singh A."/>
            <person name="Pinnaka A.K."/>
        </authorList>
    </citation>
    <scope>NUCLEOTIDE SEQUENCE [LARGE SCALE GENOMIC DNA]</scope>
    <source>
        <strain evidence="7 8">AK27</strain>
    </source>
</reference>
<evidence type="ECO:0000313" key="7">
    <source>
        <dbReference type="EMBL" id="KEA65640.1"/>
    </source>
</evidence>